<dbReference type="PROSITE" id="PS50294">
    <property type="entry name" value="WD_REPEATS_REGION"/>
    <property type="match status" value="5"/>
</dbReference>
<dbReference type="PRINTS" id="PR00320">
    <property type="entry name" value="GPROTEINBRPT"/>
</dbReference>
<dbReference type="PANTHER" id="PTHR19868">
    <property type="entry name" value="RECEPTOR FOR ACTIVATED PROTEIN KINASE C RACK1"/>
    <property type="match status" value="1"/>
</dbReference>
<comment type="caution">
    <text evidence="7">The sequence shown here is derived from an EMBL/GenBank/DDBJ whole genome shotgun (WGS) entry which is preliminary data.</text>
</comment>
<evidence type="ECO:0000256" key="5">
    <source>
        <dbReference type="ARBA" id="ARBA00023274"/>
    </source>
</evidence>
<feature type="repeat" description="WD" evidence="6">
    <location>
        <begin position="289"/>
        <end position="313"/>
    </location>
</feature>
<comment type="similarity">
    <text evidence="1">Belongs to the WD repeat G protein beta family. Ribosomal protein RACK1 subfamily.</text>
</comment>
<dbReference type="InterPro" id="IPR045223">
    <property type="entry name" value="RACK1-like"/>
</dbReference>
<dbReference type="InterPro" id="IPR019775">
    <property type="entry name" value="WD40_repeat_CS"/>
</dbReference>
<dbReference type="CDD" id="cd00200">
    <property type="entry name" value="WD40"/>
    <property type="match status" value="1"/>
</dbReference>
<evidence type="ECO:0000256" key="6">
    <source>
        <dbReference type="PROSITE-ProRule" id="PRU00221"/>
    </source>
</evidence>
<feature type="repeat" description="WD" evidence="6">
    <location>
        <begin position="101"/>
        <end position="134"/>
    </location>
</feature>
<protein>
    <submittedName>
        <fullName evidence="7">Guanine nucleotide-binding protein subunit beta-2-like 1</fullName>
    </submittedName>
</protein>
<dbReference type="InterPro" id="IPR001680">
    <property type="entry name" value="WD40_rpt"/>
</dbReference>
<reference evidence="7 8" key="1">
    <citation type="journal article" date="2020" name="J. Phycol.">
        <title>Comparative genome analysis reveals Cyanidiococcus gen. nov., a new extremophilic red algal genus sister to Cyanidioschyzon (Cyanidioschyzonaceae, Rhodophyta).</title>
        <authorList>
            <person name="Liu S.-L."/>
            <person name="Chiang Y.-R."/>
            <person name="Yoon H.S."/>
            <person name="Fu H.-Y."/>
        </authorList>
    </citation>
    <scope>NUCLEOTIDE SEQUENCE [LARGE SCALE GENOMIC DNA]</scope>
    <source>
        <strain evidence="7 8">THAL066</strain>
    </source>
</reference>
<proteinExistence type="inferred from homology"/>
<keyword evidence="5" id="KW-0687">Ribonucleoprotein</keyword>
<dbReference type="GO" id="GO:0043022">
    <property type="term" value="F:ribosome binding"/>
    <property type="evidence" value="ECO:0007669"/>
    <property type="project" value="InterPro"/>
</dbReference>
<dbReference type="Proteomes" id="UP000530660">
    <property type="component" value="Unassembled WGS sequence"/>
</dbReference>
<evidence type="ECO:0000256" key="4">
    <source>
        <dbReference type="ARBA" id="ARBA00022980"/>
    </source>
</evidence>
<feature type="repeat" description="WD" evidence="6">
    <location>
        <begin position="144"/>
        <end position="181"/>
    </location>
</feature>
<dbReference type="GO" id="GO:1990904">
    <property type="term" value="C:ribonucleoprotein complex"/>
    <property type="evidence" value="ECO:0007669"/>
    <property type="project" value="UniProtKB-KW"/>
</dbReference>
<dbReference type="InterPro" id="IPR020472">
    <property type="entry name" value="WD40_PAC1"/>
</dbReference>
<keyword evidence="8" id="KW-1185">Reference proteome</keyword>
<dbReference type="SMART" id="SM00320">
    <property type="entry name" value="WD40"/>
    <property type="match status" value="7"/>
</dbReference>
<keyword evidence="3" id="KW-0677">Repeat</keyword>
<evidence type="ECO:0000256" key="2">
    <source>
        <dbReference type="ARBA" id="ARBA00022574"/>
    </source>
</evidence>
<dbReference type="OrthoDB" id="7875889at2759"/>
<evidence type="ECO:0000313" key="8">
    <source>
        <dbReference type="Proteomes" id="UP000530660"/>
    </source>
</evidence>
<gene>
    <name evidence="7" type="primary">GNB2L1</name>
    <name evidence="7" type="ORF">F1559_004108</name>
</gene>
<organism evidence="7 8">
    <name type="scientific">Cyanidiococcus yangmingshanensis</name>
    <dbReference type="NCBI Taxonomy" id="2690220"/>
    <lineage>
        <taxon>Eukaryota</taxon>
        <taxon>Rhodophyta</taxon>
        <taxon>Bangiophyceae</taxon>
        <taxon>Cyanidiales</taxon>
        <taxon>Cyanidiaceae</taxon>
        <taxon>Cyanidiococcus</taxon>
    </lineage>
</organism>
<dbReference type="FunFam" id="2.130.10.10:FF:000018">
    <property type="entry name" value="Receptor for activated C kinase 1"/>
    <property type="match status" value="1"/>
</dbReference>
<name>A0A7J7IGR6_9RHOD</name>
<sequence>MAETCSLRGYLKGHGNWVTALATPPDAVDTLVSVSRDKTLICWDLVGEEGDYGRPRKALHGHNHFISDVCLSSDGQFALTSSWDRELRLWDLQLGKSVRRFVGHRKDVLSVAFSPDNRQIVSASRDRTIKMWNILGQCKYEIAEDSHTDWISCVRLSPSPTVPCFVSCGWDKLVKVWDLATCQLKFNLIGHTGYVNCVTISPDGSLCASGGRDGSVMLWDLQQGQHLHTLEGTEEIHALCFSPSRYWLCAATSGSVKIWDLETKSVVDELRDESFVGPKNAQAPPCICMAWSSDGATLFCGHTDNLIRVWAVV</sequence>
<dbReference type="InterPro" id="IPR036322">
    <property type="entry name" value="WD40_repeat_dom_sf"/>
</dbReference>
<evidence type="ECO:0000256" key="3">
    <source>
        <dbReference type="ARBA" id="ARBA00022737"/>
    </source>
</evidence>
<dbReference type="GO" id="GO:0005840">
    <property type="term" value="C:ribosome"/>
    <property type="evidence" value="ECO:0007669"/>
    <property type="project" value="UniProtKB-KW"/>
</dbReference>
<keyword evidence="4" id="KW-0689">Ribosomal protein</keyword>
<dbReference type="Gene3D" id="2.130.10.10">
    <property type="entry name" value="YVTN repeat-like/Quinoprotein amine dehydrogenase"/>
    <property type="match status" value="1"/>
</dbReference>
<dbReference type="PROSITE" id="PS50082">
    <property type="entry name" value="WD_REPEATS_2"/>
    <property type="match status" value="6"/>
</dbReference>
<dbReference type="SUPFAM" id="SSF50978">
    <property type="entry name" value="WD40 repeat-like"/>
    <property type="match status" value="1"/>
</dbReference>
<evidence type="ECO:0000256" key="1">
    <source>
        <dbReference type="ARBA" id="ARBA00007253"/>
    </source>
</evidence>
<dbReference type="EMBL" id="VWRR01000011">
    <property type="protein sequence ID" value="KAF6002302.1"/>
    <property type="molecule type" value="Genomic_DNA"/>
</dbReference>
<evidence type="ECO:0000313" key="7">
    <source>
        <dbReference type="EMBL" id="KAF6002302.1"/>
    </source>
</evidence>
<dbReference type="Pfam" id="PF00400">
    <property type="entry name" value="WD40"/>
    <property type="match status" value="7"/>
</dbReference>
<dbReference type="PROSITE" id="PS00678">
    <property type="entry name" value="WD_REPEATS_1"/>
    <property type="match status" value="3"/>
</dbReference>
<dbReference type="InterPro" id="IPR015943">
    <property type="entry name" value="WD40/YVTN_repeat-like_dom_sf"/>
</dbReference>
<feature type="repeat" description="WD" evidence="6">
    <location>
        <begin position="11"/>
        <end position="45"/>
    </location>
</feature>
<dbReference type="GO" id="GO:0045182">
    <property type="term" value="F:translation regulator activity"/>
    <property type="evidence" value="ECO:0007669"/>
    <property type="project" value="InterPro"/>
</dbReference>
<feature type="repeat" description="WD" evidence="6">
    <location>
        <begin position="188"/>
        <end position="229"/>
    </location>
</feature>
<accession>A0A7J7IGR6</accession>
<keyword evidence="2 6" id="KW-0853">WD repeat</keyword>
<feature type="repeat" description="WD" evidence="6">
    <location>
        <begin position="59"/>
        <end position="100"/>
    </location>
</feature>
<dbReference type="AlphaFoldDB" id="A0A7J7IGR6"/>